<name>A0A4R1M0V8_9SPHI</name>
<gene>
    <name evidence="1" type="ORF">C8N28_0859</name>
</gene>
<protein>
    <submittedName>
        <fullName evidence="1">Uncharacterized protein</fullName>
    </submittedName>
</protein>
<sequence length="78" mass="9248">MTTDYIIEIKKLERKISDDTINGDTFMPGQYYGMRVRVPLNKGHQEDLTKSIQNFYSLKFIEPGIPQESYYLYELHPK</sequence>
<organism evidence="1 2">
    <name type="scientific">Albibacterium bauzanense</name>
    <dbReference type="NCBI Taxonomy" id="653929"/>
    <lineage>
        <taxon>Bacteria</taxon>
        <taxon>Pseudomonadati</taxon>
        <taxon>Bacteroidota</taxon>
        <taxon>Sphingobacteriia</taxon>
        <taxon>Sphingobacteriales</taxon>
        <taxon>Sphingobacteriaceae</taxon>
        <taxon>Albibacterium</taxon>
    </lineage>
</organism>
<evidence type="ECO:0000313" key="1">
    <source>
        <dbReference type="EMBL" id="TCK85548.1"/>
    </source>
</evidence>
<accession>A0A4R1M0V8</accession>
<reference evidence="1 2" key="1">
    <citation type="submission" date="2019-03" db="EMBL/GenBank/DDBJ databases">
        <title>Genomic Encyclopedia of Archaeal and Bacterial Type Strains, Phase II (KMG-II): from individual species to whole genera.</title>
        <authorList>
            <person name="Goeker M."/>
        </authorList>
    </citation>
    <scope>NUCLEOTIDE SEQUENCE [LARGE SCALE GENOMIC DNA]</scope>
    <source>
        <strain evidence="1 2">DSM 22554</strain>
    </source>
</reference>
<dbReference type="EMBL" id="SMGO01000001">
    <property type="protein sequence ID" value="TCK85548.1"/>
    <property type="molecule type" value="Genomic_DNA"/>
</dbReference>
<comment type="caution">
    <text evidence="1">The sequence shown here is derived from an EMBL/GenBank/DDBJ whole genome shotgun (WGS) entry which is preliminary data.</text>
</comment>
<keyword evidence="2" id="KW-1185">Reference proteome</keyword>
<evidence type="ECO:0000313" key="2">
    <source>
        <dbReference type="Proteomes" id="UP000294616"/>
    </source>
</evidence>
<dbReference type="Proteomes" id="UP000294616">
    <property type="component" value="Unassembled WGS sequence"/>
</dbReference>
<dbReference type="AlphaFoldDB" id="A0A4R1M0V8"/>
<proteinExistence type="predicted"/>